<feature type="chain" id="PRO_5014849712" evidence="1">
    <location>
        <begin position="21"/>
        <end position="342"/>
    </location>
</feature>
<dbReference type="EMBL" id="CP025408">
    <property type="protein sequence ID" value="AUH34839.1"/>
    <property type="molecule type" value="Genomic_DNA"/>
</dbReference>
<evidence type="ECO:0000313" key="2">
    <source>
        <dbReference type="EMBL" id="AUH34839.1"/>
    </source>
</evidence>
<sequence length="342" mass="37547">MRLVIAALSATVVWSVPASAQTSASDCVGNNLIDALPSETRAHLRNAVEDVPYHRGLLWRATKDDQHMTLIGTYHFPDPRHDATMARLQAPLRDAALVMVEAGPDEEARLAEALAEDPSLTVITDGPTLPERLTTQEWQALSEAMAERGTPAVITSKLRPWFVSMMLGISPCMLRGINADGGVHGLDSMLIERADAMDVPVRALEPWDTVFSLFGDLTAEQEEDMIRATLPAAQYADNYAVTLTEAYFDADVWTIWEFGRFDAYENSGLSKAEVDEQMALTQTMLMDARNESWIAPLEQAAAEAAEQGRGVVAGFGALHLPGERGVLRLLQQNGWTIERLDE</sequence>
<dbReference type="CDD" id="cd14789">
    <property type="entry name" value="Tiki"/>
    <property type="match status" value="1"/>
</dbReference>
<dbReference type="KEGG" id="paro:CUV01_16940"/>
<dbReference type="OrthoDB" id="9806326at2"/>
<reference evidence="2 3" key="1">
    <citation type="submission" date="2017-12" db="EMBL/GenBank/DDBJ databases">
        <authorList>
            <person name="Hurst M.R.H."/>
        </authorList>
    </citation>
    <scope>NUCLEOTIDE SEQUENCE [LARGE SCALE GENOMIC DNA]</scope>
    <source>
        <strain evidence="2 3">BM15</strain>
    </source>
</reference>
<evidence type="ECO:0000313" key="3">
    <source>
        <dbReference type="Proteomes" id="UP000233742"/>
    </source>
</evidence>
<evidence type="ECO:0000256" key="1">
    <source>
        <dbReference type="SAM" id="SignalP"/>
    </source>
</evidence>
<feature type="signal peptide" evidence="1">
    <location>
        <begin position="1"/>
        <end position="20"/>
    </location>
</feature>
<proteinExistence type="predicted"/>
<dbReference type="Proteomes" id="UP000233742">
    <property type="component" value="Chromosome"/>
</dbReference>
<keyword evidence="3" id="KW-1185">Reference proteome</keyword>
<accession>A0A2K9EKB0</accession>
<dbReference type="RefSeq" id="WP_101461499.1">
    <property type="nucleotide sequence ID" value="NZ_CP025408.1"/>
</dbReference>
<dbReference type="InterPro" id="IPR047111">
    <property type="entry name" value="YbaP-like"/>
</dbReference>
<dbReference type="Pfam" id="PF01963">
    <property type="entry name" value="TraB_PrgY_gumN"/>
    <property type="match status" value="1"/>
</dbReference>
<organism evidence="2 3">
    <name type="scientific">Paracoccus tegillarcae</name>
    <dbReference type="NCBI Taxonomy" id="1529068"/>
    <lineage>
        <taxon>Bacteria</taxon>
        <taxon>Pseudomonadati</taxon>
        <taxon>Pseudomonadota</taxon>
        <taxon>Alphaproteobacteria</taxon>
        <taxon>Rhodobacterales</taxon>
        <taxon>Paracoccaceae</taxon>
        <taxon>Paracoccus</taxon>
    </lineage>
</organism>
<dbReference type="AlphaFoldDB" id="A0A2K9EKB0"/>
<gene>
    <name evidence="2" type="ORF">CUV01_16940</name>
</gene>
<protein>
    <submittedName>
        <fullName evidence="2">TraB/GumN family protein</fullName>
    </submittedName>
</protein>
<dbReference type="InterPro" id="IPR002816">
    <property type="entry name" value="TraB/PrgY/GumN_fam"/>
</dbReference>
<name>A0A2K9EKB0_9RHOB</name>
<dbReference type="PANTHER" id="PTHR40590:SF1">
    <property type="entry name" value="CYTOPLASMIC PROTEIN"/>
    <property type="match status" value="1"/>
</dbReference>
<dbReference type="PANTHER" id="PTHR40590">
    <property type="entry name" value="CYTOPLASMIC PROTEIN-RELATED"/>
    <property type="match status" value="1"/>
</dbReference>
<keyword evidence="1" id="KW-0732">Signal</keyword>